<evidence type="ECO:0000313" key="2">
    <source>
        <dbReference type="EMBL" id="MET9849913.1"/>
    </source>
</evidence>
<name>A0ABV2V7V5_9ACTN</name>
<keyword evidence="3" id="KW-1185">Reference proteome</keyword>
<evidence type="ECO:0000313" key="3">
    <source>
        <dbReference type="Proteomes" id="UP001550210"/>
    </source>
</evidence>
<feature type="compositionally biased region" description="Basic and acidic residues" evidence="1">
    <location>
        <begin position="60"/>
        <end position="71"/>
    </location>
</feature>
<feature type="compositionally biased region" description="Basic and acidic residues" evidence="1">
    <location>
        <begin position="79"/>
        <end position="99"/>
    </location>
</feature>
<accession>A0ABV2V7V5</accession>
<comment type="caution">
    <text evidence="2">The sequence shown here is derived from an EMBL/GenBank/DDBJ whole genome shotgun (WGS) entry which is preliminary data.</text>
</comment>
<feature type="region of interest" description="Disordered" evidence="1">
    <location>
        <begin position="1"/>
        <end position="145"/>
    </location>
</feature>
<feature type="compositionally biased region" description="Basic and acidic residues" evidence="1">
    <location>
        <begin position="30"/>
        <end position="50"/>
    </location>
</feature>
<reference evidence="2 3" key="1">
    <citation type="submission" date="2024-06" db="EMBL/GenBank/DDBJ databases">
        <title>The Natural Products Discovery Center: Release of the First 8490 Sequenced Strains for Exploring Actinobacteria Biosynthetic Diversity.</title>
        <authorList>
            <person name="Kalkreuter E."/>
            <person name="Kautsar S.A."/>
            <person name="Yang D."/>
            <person name="Bader C.D."/>
            <person name="Teijaro C.N."/>
            <person name="Fluegel L."/>
            <person name="Davis C.M."/>
            <person name="Simpson J.R."/>
            <person name="Lauterbach L."/>
            <person name="Steele A.D."/>
            <person name="Gui C."/>
            <person name="Meng S."/>
            <person name="Li G."/>
            <person name="Viehrig K."/>
            <person name="Ye F."/>
            <person name="Su P."/>
            <person name="Kiefer A.F."/>
            <person name="Nichols A."/>
            <person name="Cepeda A.J."/>
            <person name="Yan W."/>
            <person name="Fan B."/>
            <person name="Jiang Y."/>
            <person name="Adhikari A."/>
            <person name="Zheng C.-J."/>
            <person name="Schuster L."/>
            <person name="Cowan T.M."/>
            <person name="Smanski M.J."/>
            <person name="Chevrette M.G."/>
            <person name="De Carvalho L.P.S."/>
            <person name="Shen B."/>
        </authorList>
    </citation>
    <scope>NUCLEOTIDE SEQUENCE [LARGE SCALE GENOMIC DNA]</scope>
    <source>
        <strain evidence="2 3">NPDC006434</strain>
    </source>
</reference>
<gene>
    <name evidence="2" type="ORF">ABZZ21_36295</name>
</gene>
<sequence>MNGSGDSRRGPGSDGRHGDSEGRAMPSGRAESDMGERRHCEAGQDGRPARNDAPAPVPERPTDSPSDRPDADLSSDGTDVGRTDSGGRTDVDLFSDRTDAGPANAGRLDAGLSSDCADAGLSSDGAHAGHTENPGRLDAGLSSDC</sequence>
<dbReference type="EMBL" id="JBEXPZ010000060">
    <property type="protein sequence ID" value="MET9849913.1"/>
    <property type="molecule type" value="Genomic_DNA"/>
</dbReference>
<feature type="compositionally biased region" description="Basic and acidic residues" evidence="1">
    <location>
        <begin position="1"/>
        <end position="22"/>
    </location>
</feature>
<dbReference type="Proteomes" id="UP001550210">
    <property type="component" value="Unassembled WGS sequence"/>
</dbReference>
<evidence type="ECO:0008006" key="4">
    <source>
        <dbReference type="Google" id="ProtNLM"/>
    </source>
</evidence>
<evidence type="ECO:0000256" key="1">
    <source>
        <dbReference type="SAM" id="MobiDB-lite"/>
    </source>
</evidence>
<protein>
    <recommendedName>
        <fullName evidence="4">Syndecan 1</fullName>
    </recommendedName>
</protein>
<proteinExistence type="predicted"/>
<organism evidence="2 3">
    <name type="scientific">Streptomyces ossamyceticus</name>
    <dbReference type="NCBI Taxonomy" id="249581"/>
    <lineage>
        <taxon>Bacteria</taxon>
        <taxon>Bacillati</taxon>
        <taxon>Actinomycetota</taxon>
        <taxon>Actinomycetes</taxon>
        <taxon>Kitasatosporales</taxon>
        <taxon>Streptomycetaceae</taxon>
        <taxon>Streptomyces</taxon>
    </lineage>
</organism>
<feature type="non-terminal residue" evidence="2">
    <location>
        <position position="145"/>
    </location>
</feature>